<sequence>MTPPTSNSQKDSPKKSTKEMSKAERRELQEKQRAEKENKKNAGPPNSNSKGSKKPQEASKMLRQLKARARPPSLSLVAPMFKLKRKTFLKKVWAYFPISKEALPKKDLFPRRKFIQQ</sequence>
<comment type="caution">
    <text evidence="1">The sequence shown here is derived from an EMBL/GenBank/DDBJ whole genome shotgun (WGS) entry which is preliminary data.</text>
</comment>
<evidence type="ECO:0000313" key="2">
    <source>
        <dbReference type="Proteomes" id="UP001165960"/>
    </source>
</evidence>
<dbReference type="Proteomes" id="UP001165960">
    <property type="component" value="Unassembled WGS sequence"/>
</dbReference>
<gene>
    <name evidence="1" type="ORF">DSO57_1021186</name>
</gene>
<organism evidence="1 2">
    <name type="scientific">Entomophthora muscae</name>
    <dbReference type="NCBI Taxonomy" id="34485"/>
    <lineage>
        <taxon>Eukaryota</taxon>
        <taxon>Fungi</taxon>
        <taxon>Fungi incertae sedis</taxon>
        <taxon>Zoopagomycota</taxon>
        <taxon>Entomophthoromycotina</taxon>
        <taxon>Entomophthoromycetes</taxon>
        <taxon>Entomophthorales</taxon>
        <taxon>Entomophthoraceae</taxon>
        <taxon>Entomophthora</taxon>
    </lineage>
</organism>
<keyword evidence="2" id="KW-1185">Reference proteome</keyword>
<reference evidence="1" key="1">
    <citation type="submission" date="2022-04" db="EMBL/GenBank/DDBJ databases">
        <title>Genome of the entomopathogenic fungus Entomophthora muscae.</title>
        <authorList>
            <person name="Elya C."/>
            <person name="Lovett B.R."/>
            <person name="Lee E."/>
            <person name="Macias A.M."/>
            <person name="Hajek A.E."/>
            <person name="De Bivort B.L."/>
            <person name="Kasson M.T."/>
            <person name="De Fine Licht H.H."/>
            <person name="Stajich J.E."/>
        </authorList>
    </citation>
    <scope>NUCLEOTIDE SEQUENCE</scope>
    <source>
        <strain evidence="1">Berkeley</strain>
    </source>
</reference>
<dbReference type="EMBL" id="QTSX02003652">
    <property type="protein sequence ID" value="KAJ9069186.1"/>
    <property type="molecule type" value="Genomic_DNA"/>
</dbReference>
<evidence type="ECO:0000313" key="1">
    <source>
        <dbReference type="EMBL" id="KAJ9069186.1"/>
    </source>
</evidence>
<proteinExistence type="predicted"/>
<accession>A0ACC2T413</accession>
<name>A0ACC2T413_9FUNG</name>
<protein>
    <submittedName>
        <fullName evidence="1">Uncharacterized protein</fullName>
    </submittedName>
</protein>